<keyword evidence="2" id="KW-1185">Reference proteome</keyword>
<dbReference type="Proteomes" id="UP001234178">
    <property type="component" value="Unassembled WGS sequence"/>
</dbReference>
<comment type="caution">
    <text evidence="1">The sequence shown here is derived from an EMBL/GenBank/DDBJ whole genome shotgun (WGS) entry which is preliminary data.</text>
</comment>
<evidence type="ECO:0000313" key="1">
    <source>
        <dbReference type="EMBL" id="KAK4019441.1"/>
    </source>
</evidence>
<sequence length="81" mass="9522">MMLTDAVLLLESCISRCVVLKYTHYIAVQTQADDLLMNVLFNYCYMDIVDTSESNVVWRRFYITDVFIDLRSTDGPCRCYF</sequence>
<name>A0ABR0A2R3_9CRUS</name>
<reference evidence="1 2" key="1">
    <citation type="journal article" date="2023" name="Nucleic Acids Res.">
        <title>The hologenome of Daphnia magna reveals possible DNA methylation and microbiome-mediated evolution of the host genome.</title>
        <authorList>
            <person name="Chaturvedi A."/>
            <person name="Li X."/>
            <person name="Dhandapani V."/>
            <person name="Marshall H."/>
            <person name="Kissane S."/>
            <person name="Cuenca-Cambronero M."/>
            <person name="Asole G."/>
            <person name="Calvet F."/>
            <person name="Ruiz-Romero M."/>
            <person name="Marangio P."/>
            <person name="Guigo R."/>
            <person name="Rago D."/>
            <person name="Mirbahai L."/>
            <person name="Eastwood N."/>
            <person name="Colbourne J.K."/>
            <person name="Zhou J."/>
            <person name="Mallon E."/>
            <person name="Orsini L."/>
        </authorList>
    </citation>
    <scope>NUCLEOTIDE SEQUENCE [LARGE SCALE GENOMIC DNA]</scope>
    <source>
        <strain evidence="1">LRV0_1</strain>
    </source>
</reference>
<organism evidence="1 2">
    <name type="scientific">Daphnia magna</name>
    <dbReference type="NCBI Taxonomy" id="35525"/>
    <lineage>
        <taxon>Eukaryota</taxon>
        <taxon>Metazoa</taxon>
        <taxon>Ecdysozoa</taxon>
        <taxon>Arthropoda</taxon>
        <taxon>Crustacea</taxon>
        <taxon>Branchiopoda</taxon>
        <taxon>Diplostraca</taxon>
        <taxon>Cladocera</taxon>
        <taxon>Anomopoda</taxon>
        <taxon>Daphniidae</taxon>
        <taxon>Daphnia</taxon>
    </lineage>
</organism>
<dbReference type="EMBL" id="JAOYFB010000036">
    <property type="protein sequence ID" value="KAK4019441.1"/>
    <property type="molecule type" value="Genomic_DNA"/>
</dbReference>
<protein>
    <submittedName>
        <fullName evidence="1">Uncharacterized protein</fullName>
    </submittedName>
</protein>
<evidence type="ECO:0000313" key="2">
    <source>
        <dbReference type="Proteomes" id="UP001234178"/>
    </source>
</evidence>
<proteinExistence type="predicted"/>
<accession>A0ABR0A2R3</accession>
<gene>
    <name evidence="1" type="ORF">OUZ56_001461</name>
</gene>